<feature type="compositionally biased region" description="Low complexity" evidence="1">
    <location>
        <begin position="417"/>
        <end position="428"/>
    </location>
</feature>
<dbReference type="EMBL" id="DS028137">
    <property type="protein sequence ID" value="EEY58586.1"/>
    <property type="molecule type" value="Genomic_DNA"/>
</dbReference>
<feature type="region of interest" description="Disordered" evidence="1">
    <location>
        <begin position="299"/>
        <end position="331"/>
    </location>
</feature>
<dbReference type="VEuPathDB" id="FungiDB:PITG_22924"/>
<dbReference type="InParanoid" id="D0NGU7"/>
<feature type="region of interest" description="Disordered" evidence="1">
    <location>
        <begin position="1"/>
        <end position="101"/>
    </location>
</feature>
<organism evidence="3 4">
    <name type="scientific">Phytophthora infestans (strain T30-4)</name>
    <name type="common">Potato late blight agent</name>
    <dbReference type="NCBI Taxonomy" id="403677"/>
    <lineage>
        <taxon>Eukaryota</taxon>
        <taxon>Sar</taxon>
        <taxon>Stramenopiles</taxon>
        <taxon>Oomycota</taxon>
        <taxon>Peronosporomycetes</taxon>
        <taxon>Peronosporales</taxon>
        <taxon>Peronosporaceae</taxon>
        <taxon>Phytophthora</taxon>
    </lineage>
</organism>
<dbReference type="KEGG" id="pif:PITG_22924"/>
<keyword evidence="2" id="KW-0472">Membrane</keyword>
<dbReference type="AlphaFoldDB" id="D0NGU7"/>
<feature type="compositionally biased region" description="Polar residues" evidence="1">
    <location>
        <begin position="73"/>
        <end position="83"/>
    </location>
</feature>
<proteinExistence type="predicted"/>
<feature type="transmembrane region" description="Helical" evidence="2">
    <location>
        <begin position="273"/>
        <end position="294"/>
    </location>
</feature>
<protein>
    <submittedName>
        <fullName evidence="3">Uncharacterized protein</fullName>
    </submittedName>
</protein>
<dbReference type="GeneID" id="9470182"/>
<dbReference type="HOGENOM" id="CLU_050322_1_0_1"/>
<reference evidence="4" key="1">
    <citation type="journal article" date="2009" name="Nature">
        <title>Genome sequence and analysis of the Irish potato famine pathogen Phytophthora infestans.</title>
        <authorList>
            <consortium name="The Broad Institute Genome Sequencing Platform"/>
            <person name="Haas B.J."/>
            <person name="Kamoun S."/>
            <person name="Zody M.C."/>
            <person name="Jiang R.H."/>
            <person name="Handsaker R.E."/>
            <person name="Cano L.M."/>
            <person name="Grabherr M."/>
            <person name="Kodira C.D."/>
            <person name="Raffaele S."/>
            <person name="Torto-Alalibo T."/>
            <person name="Bozkurt T.O."/>
            <person name="Ah-Fong A.M."/>
            <person name="Alvarado L."/>
            <person name="Anderson V.L."/>
            <person name="Armstrong M.R."/>
            <person name="Avrova A."/>
            <person name="Baxter L."/>
            <person name="Beynon J."/>
            <person name="Boevink P.C."/>
            <person name="Bollmann S.R."/>
            <person name="Bos J.I."/>
            <person name="Bulone V."/>
            <person name="Cai G."/>
            <person name="Cakir C."/>
            <person name="Carrington J.C."/>
            <person name="Chawner M."/>
            <person name="Conti L."/>
            <person name="Costanzo S."/>
            <person name="Ewan R."/>
            <person name="Fahlgren N."/>
            <person name="Fischbach M.A."/>
            <person name="Fugelstad J."/>
            <person name="Gilroy E.M."/>
            <person name="Gnerre S."/>
            <person name="Green P.J."/>
            <person name="Grenville-Briggs L.J."/>
            <person name="Griffith J."/>
            <person name="Grunwald N.J."/>
            <person name="Horn K."/>
            <person name="Horner N.R."/>
            <person name="Hu C.H."/>
            <person name="Huitema E."/>
            <person name="Jeong D.H."/>
            <person name="Jones A.M."/>
            <person name="Jones J.D."/>
            <person name="Jones R.W."/>
            <person name="Karlsson E.K."/>
            <person name="Kunjeti S.G."/>
            <person name="Lamour K."/>
            <person name="Liu Z."/>
            <person name="Ma L."/>
            <person name="Maclean D."/>
            <person name="Chibucos M.C."/>
            <person name="McDonald H."/>
            <person name="McWalters J."/>
            <person name="Meijer H.J."/>
            <person name="Morgan W."/>
            <person name="Morris P.F."/>
            <person name="Munro C.A."/>
            <person name="O'Neill K."/>
            <person name="Ospina-Giraldo M."/>
            <person name="Pinzon A."/>
            <person name="Pritchard L."/>
            <person name="Ramsahoye B."/>
            <person name="Ren Q."/>
            <person name="Restrepo S."/>
            <person name="Roy S."/>
            <person name="Sadanandom A."/>
            <person name="Savidor A."/>
            <person name="Schornack S."/>
            <person name="Schwartz D.C."/>
            <person name="Schumann U.D."/>
            <person name="Schwessinger B."/>
            <person name="Seyer L."/>
            <person name="Sharpe T."/>
            <person name="Silvar C."/>
            <person name="Song J."/>
            <person name="Studholme D.J."/>
            <person name="Sykes S."/>
            <person name="Thines M."/>
            <person name="van de Vondervoort P.J."/>
            <person name="Phuntumart V."/>
            <person name="Wawra S."/>
            <person name="Weide R."/>
            <person name="Win J."/>
            <person name="Young C."/>
            <person name="Zhou S."/>
            <person name="Fry W."/>
            <person name="Meyers B.C."/>
            <person name="van West P."/>
            <person name="Ristaino J."/>
            <person name="Govers F."/>
            <person name="Birch P.R."/>
            <person name="Whisson S.C."/>
            <person name="Judelson H.S."/>
            <person name="Nusbaum C."/>
        </authorList>
    </citation>
    <scope>NUCLEOTIDE SEQUENCE [LARGE SCALE GENOMIC DNA]</scope>
    <source>
        <strain evidence="4">T30-4</strain>
    </source>
</reference>
<keyword evidence="2" id="KW-1133">Transmembrane helix</keyword>
<feature type="compositionally biased region" description="Low complexity" evidence="1">
    <location>
        <begin position="49"/>
        <end position="70"/>
    </location>
</feature>
<dbReference type="OMA" id="FGWQSMR"/>
<evidence type="ECO:0000256" key="1">
    <source>
        <dbReference type="SAM" id="MobiDB-lite"/>
    </source>
</evidence>
<dbReference type="Proteomes" id="UP000006643">
    <property type="component" value="Unassembled WGS sequence"/>
</dbReference>
<keyword evidence="4" id="KW-1185">Reference proteome</keyword>
<dbReference type="OrthoDB" id="118200at2759"/>
<evidence type="ECO:0000313" key="4">
    <source>
        <dbReference type="Proteomes" id="UP000006643"/>
    </source>
</evidence>
<dbReference type="RefSeq" id="XP_002901530.1">
    <property type="nucleotide sequence ID" value="XM_002901484.1"/>
</dbReference>
<evidence type="ECO:0000256" key="2">
    <source>
        <dbReference type="SAM" id="Phobius"/>
    </source>
</evidence>
<gene>
    <name evidence="3" type="ORF">PITG_22924</name>
</gene>
<feature type="region of interest" description="Disordered" evidence="1">
    <location>
        <begin position="417"/>
        <end position="443"/>
    </location>
</feature>
<name>D0NGU7_PHYIT</name>
<keyword evidence="2" id="KW-0812">Transmembrane</keyword>
<dbReference type="eggNOG" id="ENOG502SMZ3">
    <property type="taxonomic scope" value="Eukaryota"/>
</dbReference>
<accession>D0NGU7</accession>
<sequence length="443" mass="46533">METLEGLNAIHVTRQSASKHTRMGSWTSSSSDDSDDTKDTTSPPPVPTSSPYSAASSSAVGSGSDGSLADTIQVENGSASCNDQVEIEPITPAPTDWTSHDRCPYYPPRSDGCTEPRSCRDCLNIDVGGSDRCMVNQYGRCVRKTPATFSKELVFWNQNASNYKDQCDDQKVQFPADKVDYCSYKDKQCKKCRDTVFSDVMHGRIDGSLTKFCYGKGGCVCIAVCEAPIWKSTVGQTVCNGTVVNKDYESQHANTYGGSMGTEGHGGPPIGNMLMGIVGGVAAAVVLIAAVIYIRKRRASGDSSGGSSGASNSGGQTGNTQGGEDAATGAEGSVPMAVPVASQLSLFGWQSMRSELIEREQLLLAGVEDFSNVRTGYLQLLDVDASAPPQEEDDSSAPVLLVPLAGASAPSFSPRALPVAPTAPLVSPSAPPASPTLLEEELL</sequence>
<evidence type="ECO:0000313" key="3">
    <source>
        <dbReference type="EMBL" id="EEY58586.1"/>
    </source>
</evidence>